<evidence type="ECO:0000313" key="10">
    <source>
        <dbReference type="Proteomes" id="UP000324233"/>
    </source>
</evidence>
<dbReference type="NCBIfam" id="TIGR02937">
    <property type="entry name" value="sigma70-ECF"/>
    <property type="match status" value="1"/>
</dbReference>
<dbReference type="Gene3D" id="2.40.420.20">
    <property type="match status" value="1"/>
</dbReference>
<evidence type="ECO:0000256" key="2">
    <source>
        <dbReference type="ARBA" id="ARBA00009477"/>
    </source>
</evidence>
<dbReference type="PANTHER" id="PTHR32347:SF23">
    <property type="entry name" value="BLL5650 PROTEIN"/>
    <property type="match status" value="1"/>
</dbReference>
<dbReference type="Gene3D" id="1.10.1740.10">
    <property type="match status" value="1"/>
</dbReference>
<feature type="domain" description="RNA polymerase sigma-70 region 2" evidence="5">
    <location>
        <begin position="49"/>
        <end position="108"/>
    </location>
</feature>
<evidence type="ECO:0000256" key="3">
    <source>
        <dbReference type="ARBA" id="ARBA00023054"/>
    </source>
</evidence>
<dbReference type="GO" id="GO:0016020">
    <property type="term" value="C:membrane"/>
    <property type="evidence" value="ECO:0007669"/>
    <property type="project" value="InterPro"/>
</dbReference>
<name>A0A5B9VVI9_9BACT</name>
<feature type="domain" description="YknX-like beta-barrel" evidence="8">
    <location>
        <begin position="597"/>
        <end position="675"/>
    </location>
</feature>
<dbReference type="GO" id="GO:0016987">
    <property type="term" value="F:sigma factor activity"/>
    <property type="evidence" value="ECO:0007669"/>
    <property type="project" value="InterPro"/>
</dbReference>
<dbReference type="AlphaFoldDB" id="A0A5B9VVI9"/>
<dbReference type="GO" id="GO:0030313">
    <property type="term" value="C:cell envelope"/>
    <property type="evidence" value="ECO:0007669"/>
    <property type="project" value="UniProtKB-SubCell"/>
</dbReference>
<feature type="region of interest" description="Disordered" evidence="4">
    <location>
        <begin position="118"/>
        <end position="139"/>
    </location>
</feature>
<protein>
    <submittedName>
        <fullName evidence="9">ECF RNA polymerase sigma factor SigE</fullName>
    </submittedName>
</protein>
<accession>A0A5B9VVI9</accession>
<keyword evidence="3" id="KW-0175">Coiled coil</keyword>
<dbReference type="InterPro" id="IPR013249">
    <property type="entry name" value="RNA_pol_sigma70_r4_t2"/>
</dbReference>
<feature type="domain" description="RNA polymerase sigma factor 70 region 4 type 2" evidence="6">
    <location>
        <begin position="147"/>
        <end position="199"/>
    </location>
</feature>
<dbReference type="Gene3D" id="1.10.10.10">
    <property type="entry name" value="Winged helix-like DNA-binding domain superfamily/Winged helix DNA-binding domain"/>
    <property type="match status" value="1"/>
</dbReference>
<dbReference type="SUPFAM" id="SSF88946">
    <property type="entry name" value="Sigma2 domain of RNA polymerase sigma factors"/>
    <property type="match status" value="1"/>
</dbReference>
<dbReference type="Pfam" id="PF25990">
    <property type="entry name" value="Beta-barrel_YknX"/>
    <property type="match status" value="1"/>
</dbReference>
<organism evidence="9 10">
    <name type="scientific">Aquisphaera giovannonii</name>
    <dbReference type="NCBI Taxonomy" id="406548"/>
    <lineage>
        <taxon>Bacteria</taxon>
        <taxon>Pseudomonadati</taxon>
        <taxon>Planctomycetota</taxon>
        <taxon>Planctomycetia</taxon>
        <taxon>Isosphaerales</taxon>
        <taxon>Isosphaeraceae</taxon>
        <taxon>Aquisphaera</taxon>
    </lineage>
</organism>
<dbReference type="InterPro" id="IPR007627">
    <property type="entry name" value="RNA_pol_sigma70_r2"/>
</dbReference>
<evidence type="ECO:0000259" key="6">
    <source>
        <dbReference type="Pfam" id="PF08281"/>
    </source>
</evidence>
<reference evidence="9 10" key="1">
    <citation type="submission" date="2019-08" db="EMBL/GenBank/DDBJ databases">
        <title>Deep-cultivation of Planctomycetes and their phenomic and genomic characterization uncovers novel biology.</title>
        <authorList>
            <person name="Wiegand S."/>
            <person name="Jogler M."/>
            <person name="Boedeker C."/>
            <person name="Pinto D."/>
            <person name="Vollmers J."/>
            <person name="Rivas-Marin E."/>
            <person name="Kohn T."/>
            <person name="Peeters S.H."/>
            <person name="Heuer A."/>
            <person name="Rast P."/>
            <person name="Oberbeckmann S."/>
            <person name="Bunk B."/>
            <person name="Jeske O."/>
            <person name="Meyerdierks A."/>
            <person name="Storesund J.E."/>
            <person name="Kallscheuer N."/>
            <person name="Luecker S."/>
            <person name="Lage O.M."/>
            <person name="Pohl T."/>
            <person name="Merkel B.J."/>
            <person name="Hornburger P."/>
            <person name="Mueller R.-W."/>
            <person name="Bruemmer F."/>
            <person name="Labrenz M."/>
            <person name="Spormann A.M."/>
            <person name="Op den Camp H."/>
            <person name="Overmann J."/>
            <person name="Amann R."/>
            <person name="Jetten M.S.M."/>
            <person name="Mascher T."/>
            <person name="Medema M.H."/>
            <person name="Devos D.P."/>
            <person name="Kaster A.-K."/>
            <person name="Ovreas L."/>
            <person name="Rohde M."/>
            <person name="Galperin M.Y."/>
            <person name="Jogler C."/>
        </authorList>
    </citation>
    <scope>NUCLEOTIDE SEQUENCE [LARGE SCALE GENOMIC DNA]</scope>
    <source>
        <strain evidence="9 10">OJF2</strain>
    </source>
</reference>
<comment type="subcellular location">
    <subcellularLocation>
        <location evidence="1">Cell envelope</location>
    </subcellularLocation>
</comment>
<dbReference type="InterPro" id="IPR013324">
    <property type="entry name" value="RNA_pol_sigma_r3/r4-like"/>
</dbReference>
<dbReference type="Pfam" id="PF25967">
    <property type="entry name" value="RND-MFP_C"/>
    <property type="match status" value="1"/>
</dbReference>
<evidence type="ECO:0000259" key="7">
    <source>
        <dbReference type="Pfam" id="PF25967"/>
    </source>
</evidence>
<dbReference type="Proteomes" id="UP000324233">
    <property type="component" value="Chromosome"/>
</dbReference>
<dbReference type="InterPro" id="IPR058636">
    <property type="entry name" value="Beta-barrel_YknX"/>
</dbReference>
<dbReference type="GO" id="GO:0022857">
    <property type="term" value="F:transmembrane transporter activity"/>
    <property type="evidence" value="ECO:0007669"/>
    <property type="project" value="InterPro"/>
</dbReference>
<dbReference type="EMBL" id="CP042997">
    <property type="protein sequence ID" value="QEH32169.1"/>
    <property type="molecule type" value="Genomic_DNA"/>
</dbReference>
<dbReference type="InterPro" id="IPR013325">
    <property type="entry name" value="RNA_pol_sigma_r2"/>
</dbReference>
<dbReference type="RefSeq" id="WP_148591156.1">
    <property type="nucleotide sequence ID" value="NZ_CP042997.1"/>
</dbReference>
<proteinExistence type="inferred from homology"/>
<dbReference type="NCBIfam" id="TIGR01730">
    <property type="entry name" value="RND_mfp"/>
    <property type="match status" value="1"/>
</dbReference>
<dbReference type="GO" id="GO:0006352">
    <property type="term" value="P:DNA-templated transcription initiation"/>
    <property type="evidence" value="ECO:0007669"/>
    <property type="project" value="InterPro"/>
</dbReference>
<sequence>MATGHEQRVAWQLDGLLAGGAGAGLADGQLLERFATAEGPAAELAFAAIVERHGAMVLRVCEAVAGNRHDAEDAFQATFLVLARKGRSLWVADSIGPWLHQVALRTARGARVATARRRRHEDALATRTEAAGGGADGEDADHRELARILHEEIGRLPDHYRVPVVLCDLEGQTQEQAARHAGLPLGTVKSRLRRGRERLRLRLIGRGISPSAGAALHAIPPGLDRPLPDALIRSTTAAALRAASLRTLAGTSAGLLAQGVISAMSRSNWWKAGAAFFVAATVSGAGLAAGRAASGPAAASAQRPGGGGEARVQPKPPAEVAVLPAVPVHFRVNVSGRGQVAVANPAKVAADVDSPLAVVSLQPEGTRVKKGDVVVELDSSALRDQFNNQEVATRTAEAAHQNARTAREVAEVALEEYTGGIYPQDRAAAFGEIKLAEGRLSSTHARLDRVQQARQKLRGIMARKDHEVTAGDIVAELDLDERVDQVGQDELRGKMGLEVAQDKLNRLEKHTRPATIKALQGEIEKARSNERVKEAAFRLEKEKQARLAAKLRNCKLLAPLDGYVSYATHAAGPWPEKGRIVGPRQHVFTVVDVSGPMEVAARLLEPTIHRVTEGQKVDIHVDALPEKRFAGTVTRVPNGPDETRTAPGKHVYTTMIRIEGTDESLRPGMTAEVDVLVADHPNALVVPHAAVIGRDTPYRLAVKQPDGRVEIREVILGDADESRVEVKVGLKPGEQVVLQPASLLGETEAGQGGR</sequence>
<evidence type="ECO:0000256" key="4">
    <source>
        <dbReference type="SAM" id="MobiDB-lite"/>
    </source>
</evidence>
<evidence type="ECO:0000313" key="9">
    <source>
        <dbReference type="EMBL" id="QEH32169.1"/>
    </source>
</evidence>
<dbReference type="InterPro" id="IPR050465">
    <property type="entry name" value="UPF0194_transport"/>
</dbReference>
<dbReference type="InterPro" id="IPR014284">
    <property type="entry name" value="RNA_pol_sigma-70_dom"/>
</dbReference>
<dbReference type="GO" id="GO:0003677">
    <property type="term" value="F:DNA binding"/>
    <property type="evidence" value="ECO:0007669"/>
    <property type="project" value="InterPro"/>
</dbReference>
<dbReference type="SUPFAM" id="SSF88659">
    <property type="entry name" value="Sigma3 and sigma4 domains of RNA polymerase sigma factors"/>
    <property type="match status" value="1"/>
</dbReference>
<dbReference type="KEGG" id="agv:OJF2_06380"/>
<dbReference type="InterPro" id="IPR058627">
    <property type="entry name" value="MdtA-like_C"/>
</dbReference>
<dbReference type="Pfam" id="PF08281">
    <property type="entry name" value="Sigma70_r4_2"/>
    <property type="match status" value="1"/>
</dbReference>
<comment type="similarity">
    <text evidence="2">Belongs to the membrane fusion protein (MFP) (TC 8.A.1) family.</text>
</comment>
<evidence type="ECO:0000259" key="8">
    <source>
        <dbReference type="Pfam" id="PF25990"/>
    </source>
</evidence>
<evidence type="ECO:0000256" key="1">
    <source>
        <dbReference type="ARBA" id="ARBA00004196"/>
    </source>
</evidence>
<dbReference type="Gene3D" id="2.40.30.170">
    <property type="match status" value="1"/>
</dbReference>
<dbReference type="Pfam" id="PF04542">
    <property type="entry name" value="Sigma70_r2"/>
    <property type="match status" value="1"/>
</dbReference>
<keyword evidence="10" id="KW-1185">Reference proteome</keyword>
<dbReference type="PANTHER" id="PTHR32347">
    <property type="entry name" value="EFFLUX SYSTEM COMPONENT YKNX-RELATED"/>
    <property type="match status" value="1"/>
</dbReference>
<evidence type="ECO:0000259" key="5">
    <source>
        <dbReference type="Pfam" id="PF04542"/>
    </source>
</evidence>
<dbReference type="InterPro" id="IPR036388">
    <property type="entry name" value="WH-like_DNA-bd_sf"/>
</dbReference>
<gene>
    <name evidence="9" type="primary">sigE_11</name>
    <name evidence="9" type="ORF">OJF2_06380</name>
</gene>
<feature type="domain" description="Multidrug resistance protein MdtA-like C-terminal permuted SH3" evidence="7">
    <location>
        <begin position="682"/>
        <end position="738"/>
    </location>
</feature>
<dbReference type="InterPro" id="IPR006143">
    <property type="entry name" value="RND_pump_MFP"/>
</dbReference>
<dbReference type="OrthoDB" id="259669at2"/>